<evidence type="ECO:0000313" key="5">
    <source>
        <dbReference type="Proteomes" id="UP000593580"/>
    </source>
</evidence>
<dbReference type="GO" id="GO:0005737">
    <property type="term" value="C:cytoplasm"/>
    <property type="evidence" value="ECO:0007669"/>
    <property type="project" value="TreeGrafter"/>
</dbReference>
<dbReference type="InterPro" id="IPR042203">
    <property type="entry name" value="Leu/Phe-tRNA_Trfase_C"/>
</dbReference>
<organism evidence="4 5">
    <name type="scientific">Sulfurimonas paralvinellae</name>
    <dbReference type="NCBI Taxonomy" id="317658"/>
    <lineage>
        <taxon>Bacteria</taxon>
        <taxon>Pseudomonadati</taxon>
        <taxon>Campylobacterota</taxon>
        <taxon>Epsilonproteobacteria</taxon>
        <taxon>Campylobacterales</taxon>
        <taxon>Sulfurimonadaceae</taxon>
        <taxon>Sulfurimonas</taxon>
    </lineage>
</organism>
<sequence length="243" mass="28597">MQEQIYKLSLDQLDDATLFKEIVKNIKVNYYWSDEWNDALYIKLAQLGFISTSYDTLEGLVLLPEIQFEYGVLDFDKLHISSKVRKLIAKDEFTLSFNNNFDAVLHNIQKQHQRYNWLKGDYLTLMKNMHRNHNSYDNFRLHSIELVSRVTKELIAGEIGYVIGTTYTSLSGFSSREKRYNNCGKLQLVLLAQQLQKEGFAFWNMGHPHMEYKKRLGTTVLSRETFLKRWGDAANKNLKDLYE</sequence>
<evidence type="ECO:0000256" key="1">
    <source>
        <dbReference type="ARBA" id="ARBA00022490"/>
    </source>
</evidence>
<dbReference type="SUPFAM" id="SSF55729">
    <property type="entry name" value="Acyl-CoA N-acyltransferases (Nat)"/>
    <property type="match status" value="1"/>
</dbReference>
<dbReference type="InterPro" id="IPR016181">
    <property type="entry name" value="Acyl_CoA_acyltransferase"/>
</dbReference>
<reference evidence="4 5" key="1">
    <citation type="submission" date="2019-07" db="EMBL/GenBank/DDBJ databases">
        <title>Sulfurimonas paralvinellae sp. nov., a novel mesophilic, hydrogen- and sulfur-oxidizing chemolithoautotroph within the Epsilonproteo- bacteria isolated from a deep-sea hydrothermal vent polychaete nest, reclassification of Thiomicrospira denitrificans as Sulfurimonas denitrificans comb. nov. and emended description of the genus Sulfurimonas.</title>
        <authorList>
            <person name="Wang S."/>
            <person name="Jiang L."/>
            <person name="Shao Z."/>
        </authorList>
    </citation>
    <scope>NUCLEOTIDE SEQUENCE [LARGE SCALE GENOMIC DNA]</scope>
    <source>
        <strain evidence="4 5">GO25</strain>
    </source>
</reference>
<gene>
    <name evidence="4" type="ORF">FM071_06150</name>
</gene>
<proteinExistence type="predicted"/>
<evidence type="ECO:0000256" key="3">
    <source>
        <dbReference type="ARBA" id="ARBA00023315"/>
    </source>
</evidence>
<name>A0A7M1B827_9BACT</name>
<protein>
    <recommendedName>
        <fullName evidence="6">Leucyl/phenylalanyl-tRNA--protein transferase</fullName>
    </recommendedName>
</protein>
<keyword evidence="3" id="KW-0012">Acyltransferase</keyword>
<dbReference type="GO" id="GO:0008914">
    <property type="term" value="F:leucyl-tRNA--protein transferase activity"/>
    <property type="evidence" value="ECO:0007669"/>
    <property type="project" value="InterPro"/>
</dbReference>
<dbReference type="EMBL" id="CP041406">
    <property type="protein sequence ID" value="QOP45893.1"/>
    <property type="molecule type" value="Genomic_DNA"/>
</dbReference>
<dbReference type="Pfam" id="PF03588">
    <property type="entry name" value="Leu_Phe_trans"/>
    <property type="match status" value="1"/>
</dbReference>
<keyword evidence="2" id="KW-0808">Transferase</keyword>
<evidence type="ECO:0000313" key="4">
    <source>
        <dbReference type="EMBL" id="QOP45893.1"/>
    </source>
</evidence>
<dbReference type="KEGG" id="spal:FM071_06150"/>
<dbReference type="Gene3D" id="3.40.630.70">
    <property type="entry name" value="Leucyl/phenylalanyl-tRNA-protein transferase, C-terminal domain"/>
    <property type="match status" value="1"/>
</dbReference>
<dbReference type="GO" id="GO:0030163">
    <property type="term" value="P:protein catabolic process"/>
    <property type="evidence" value="ECO:0007669"/>
    <property type="project" value="InterPro"/>
</dbReference>
<keyword evidence="1" id="KW-0963">Cytoplasm</keyword>
<dbReference type="PANTHER" id="PTHR30098">
    <property type="entry name" value="LEUCYL/PHENYLALANYL-TRNA--PROTEIN TRANSFERASE"/>
    <property type="match status" value="1"/>
</dbReference>
<dbReference type="InterPro" id="IPR004616">
    <property type="entry name" value="Leu/Phe-tRNA_Trfase"/>
</dbReference>
<dbReference type="Proteomes" id="UP000593580">
    <property type="component" value="Chromosome"/>
</dbReference>
<evidence type="ECO:0000256" key="2">
    <source>
        <dbReference type="ARBA" id="ARBA00022679"/>
    </source>
</evidence>
<accession>A0A7M1B827</accession>
<keyword evidence="5" id="KW-1185">Reference proteome</keyword>
<dbReference type="RefSeq" id="WP_193109892.1">
    <property type="nucleotide sequence ID" value="NZ_CP041406.1"/>
</dbReference>
<dbReference type="AlphaFoldDB" id="A0A7M1B827"/>
<evidence type="ECO:0008006" key="6">
    <source>
        <dbReference type="Google" id="ProtNLM"/>
    </source>
</evidence>
<dbReference type="PANTHER" id="PTHR30098:SF2">
    <property type="entry name" value="LEUCYL_PHENYLALANYL-TRNA--PROTEIN TRANSFERASE"/>
    <property type="match status" value="1"/>
</dbReference>